<evidence type="ECO:0000256" key="2">
    <source>
        <dbReference type="ARBA" id="ARBA00022695"/>
    </source>
</evidence>
<proteinExistence type="predicted"/>
<evidence type="ECO:0000256" key="1">
    <source>
        <dbReference type="ARBA" id="ARBA00022679"/>
    </source>
</evidence>
<accession>A0AA47MKP2</accession>
<dbReference type="GO" id="GO:0004519">
    <property type="term" value="F:endonuclease activity"/>
    <property type="evidence" value="ECO:0007669"/>
    <property type="project" value="UniProtKB-KW"/>
</dbReference>
<dbReference type="SUPFAM" id="SSF50630">
    <property type="entry name" value="Acid proteases"/>
    <property type="match status" value="1"/>
</dbReference>
<dbReference type="Gene3D" id="2.40.70.10">
    <property type="entry name" value="Acid Proteases"/>
    <property type="match status" value="1"/>
</dbReference>
<keyword evidence="4" id="KW-0378">Hydrolase</keyword>
<keyword evidence="1" id="KW-0808">Transferase</keyword>
<evidence type="ECO:0000256" key="5">
    <source>
        <dbReference type="SAM" id="MobiDB-lite"/>
    </source>
</evidence>
<evidence type="ECO:0000313" key="6">
    <source>
        <dbReference type="EMBL" id="KAK0141849.1"/>
    </source>
</evidence>
<evidence type="ECO:0000313" key="7">
    <source>
        <dbReference type="Proteomes" id="UP001174136"/>
    </source>
</evidence>
<keyword evidence="2" id="KW-0548">Nucleotidyltransferase</keyword>
<keyword evidence="3" id="KW-0540">Nuclease</keyword>
<keyword evidence="7" id="KW-1185">Reference proteome</keyword>
<dbReference type="GO" id="GO:0016779">
    <property type="term" value="F:nucleotidyltransferase activity"/>
    <property type="evidence" value="ECO:0007669"/>
    <property type="project" value="UniProtKB-KW"/>
</dbReference>
<dbReference type="InterPro" id="IPR021109">
    <property type="entry name" value="Peptidase_aspartic_dom_sf"/>
</dbReference>
<feature type="region of interest" description="Disordered" evidence="5">
    <location>
        <begin position="198"/>
        <end position="257"/>
    </location>
</feature>
<evidence type="ECO:0008006" key="8">
    <source>
        <dbReference type="Google" id="ProtNLM"/>
    </source>
</evidence>
<dbReference type="PANTHER" id="PTHR37984:SF5">
    <property type="entry name" value="PROTEIN NYNRIN-LIKE"/>
    <property type="match status" value="1"/>
</dbReference>
<dbReference type="AlphaFoldDB" id="A0AA47MKP2"/>
<name>A0AA47MKP2_MERPO</name>
<protein>
    <recommendedName>
        <fullName evidence="8">Retrotransposon gag domain-containing protein</fullName>
    </recommendedName>
</protein>
<dbReference type="CDD" id="cd05481">
    <property type="entry name" value="retropepsin_like_LTR_1"/>
    <property type="match status" value="1"/>
</dbReference>
<keyword evidence="4" id="KW-0255">Endonuclease</keyword>
<dbReference type="PANTHER" id="PTHR37984">
    <property type="entry name" value="PROTEIN CBG26694"/>
    <property type="match status" value="1"/>
</dbReference>
<dbReference type="InterPro" id="IPR043502">
    <property type="entry name" value="DNA/RNA_pol_sf"/>
</dbReference>
<dbReference type="FunFam" id="3.10.10.10:FF:000003">
    <property type="entry name" value="Retrovirus-related Pol polyprotein from transposon 297-like Protein"/>
    <property type="match status" value="1"/>
</dbReference>
<organism evidence="6 7">
    <name type="scientific">Merluccius polli</name>
    <name type="common">Benguela hake</name>
    <name type="synonym">Merluccius cadenati</name>
    <dbReference type="NCBI Taxonomy" id="89951"/>
    <lineage>
        <taxon>Eukaryota</taxon>
        <taxon>Metazoa</taxon>
        <taxon>Chordata</taxon>
        <taxon>Craniata</taxon>
        <taxon>Vertebrata</taxon>
        <taxon>Euteleostomi</taxon>
        <taxon>Actinopterygii</taxon>
        <taxon>Neopterygii</taxon>
        <taxon>Teleostei</taxon>
        <taxon>Neoteleostei</taxon>
        <taxon>Acanthomorphata</taxon>
        <taxon>Zeiogadaria</taxon>
        <taxon>Gadariae</taxon>
        <taxon>Gadiformes</taxon>
        <taxon>Gadoidei</taxon>
        <taxon>Merlucciidae</taxon>
        <taxon>Merluccius</taxon>
    </lineage>
</organism>
<dbReference type="EMBL" id="JAOPHQ010003729">
    <property type="protein sequence ID" value="KAK0141849.1"/>
    <property type="molecule type" value="Genomic_DNA"/>
</dbReference>
<sequence length="523" mass="58510">MDTYGVPAPSMNWDSPNLPEAWRRFKQHAELMFSGPLKGKTKEEKCSYLLLWIGEKGRDVYNTWTLGADDAKKLITYYDKYTEYLTPKSNPIYARYRFHEKMQGDGETFEHFVMELKLLVKDCGYPNGDEMVRDCIAFATNSPRVREKLLSHGADLTLDRAIDIARSHKLAQAQLKDMVGGGGPSGDAVHAVGRRHDRRPPSFKARAREPAAASKECHRCGGTHSTSDSACPAKGKQSKQYTHTKTPTHKSTKAIHTLDEDATDEQVELFIDGLTTEHTGESIEQAYTEIEIGAQTVKFKIDTSAQINAIPEHMFKRLFKDVTVKPATQKLTTYGGELLAVKGTCSLLCKHKDNSMMLKFYIVDTKAPPILGMRASLDLSLIKLILAVTGEDKEPDTDSQSLLKEYADVFQGIGEFPGEYNLHADPSATPVVYPPRRVPIALRERLKQELNKMEASNIICRVTEPTKWVNALVVVEKPQTGKLRVCLDPRDLNKAIQRPHYPLPTLEDVTTKLAGARWLAIGP</sequence>
<dbReference type="SUPFAM" id="SSF56672">
    <property type="entry name" value="DNA/RNA polymerases"/>
    <property type="match status" value="1"/>
</dbReference>
<evidence type="ECO:0000256" key="4">
    <source>
        <dbReference type="ARBA" id="ARBA00022759"/>
    </source>
</evidence>
<comment type="caution">
    <text evidence="6">The sequence shown here is derived from an EMBL/GenBank/DDBJ whole genome shotgun (WGS) entry which is preliminary data.</text>
</comment>
<dbReference type="Gene3D" id="3.10.10.10">
    <property type="entry name" value="HIV Type 1 Reverse Transcriptase, subunit A, domain 1"/>
    <property type="match status" value="1"/>
</dbReference>
<dbReference type="Proteomes" id="UP001174136">
    <property type="component" value="Unassembled WGS sequence"/>
</dbReference>
<gene>
    <name evidence="6" type="ORF">N1851_020480</name>
</gene>
<evidence type="ECO:0000256" key="3">
    <source>
        <dbReference type="ARBA" id="ARBA00022722"/>
    </source>
</evidence>
<reference evidence="6" key="1">
    <citation type="journal article" date="2023" name="Front. Mar. Sci.">
        <title>A new Merluccius polli reference genome to investigate the effects of global change in West African waters.</title>
        <authorList>
            <person name="Mateo J.L."/>
            <person name="Blanco-Fernandez C."/>
            <person name="Garcia-Vazquez E."/>
            <person name="Machado-Schiaffino G."/>
        </authorList>
    </citation>
    <scope>NUCLEOTIDE SEQUENCE</scope>
    <source>
        <strain evidence="6">C29</strain>
        <tissue evidence="6">Fin</tissue>
    </source>
</reference>
<dbReference type="InterPro" id="IPR050951">
    <property type="entry name" value="Retrovirus_Pol_polyprotein"/>
</dbReference>